<evidence type="ECO:0000313" key="1">
    <source>
        <dbReference type="EMBL" id="MCI87451.1"/>
    </source>
</evidence>
<dbReference type="AlphaFoldDB" id="A0A392VKE2"/>
<proteinExistence type="predicted"/>
<protein>
    <submittedName>
        <fullName evidence="1">Uncharacterized protein</fullName>
    </submittedName>
</protein>
<name>A0A392VKE2_9FABA</name>
<evidence type="ECO:0000313" key="2">
    <source>
        <dbReference type="Proteomes" id="UP000265520"/>
    </source>
</evidence>
<reference evidence="1 2" key="1">
    <citation type="journal article" date="2018" name="Front. Plant Sci.">
        <title>Red Clover (Trifolium pratense) and Zigzag Clover (T. medium) - A Picture of Genomic Similarities and Differences.</title>
        <authorList>
            <person name="Dluhosova J."/>
            <person name="Istvanek J."/>
            <person name="Nedelnik J."/>
            <person name="Repkova J."/>
        </authorList>
    </citation>
    <scope>NUCLEOTIDE SEQUENCE [LARGE SCALE GENOMIC DNA]</scope>
    <source>
        <strain evidence="2">cv. 10/8</strain>
        <tissue evidence="1">Leaf</tissue>
    </source>
</reference>
<organism evidence="1 2">
    <name type="scientific">Trifolium medium</name>
    <dbReference type="NCBI Taxonomy" id="97028"/>
    <lineage>
        <taxon>Eukaryota</taxon>
        <taxon>Viridiplantae</taxon>
        <taxon>Streptophyta</taxon>
        <taxon>Embryophyta</taxon>
        <taxon>Tracheophyta</taxon>
        <taxon>Spermatophyta</taxon>
        <taxon>Magnoliopsida</taxon>
        <taxon>eudicotyledons</taxon>
        <taxon>Gunneridae</taxon>
        <taxon>Pentapetalae</taxon>
        <taxon>rosids</taxon>
        <taxon>fabids</taxon>
        <taxon>Fabales</taxon>
        <taxon>Fabaceae</taxon>
        <taxon>Papilionoideae</taxon>
        <taxon>50 kb inversion clade</taxon>
        <taxon>NPAAA clade</taxon>
        <taxon>Hologalegina</taxon>
        <taxon>IRL clade</taxon>
        <taxon>Trifolieae</taxon>
        <taxon>Trifolium</taxon>
    </lineage>
</organism>
<keyword evidence="2" id="KW-1185">Reference proteome</keyword>
<sequence>MKTEPCFQLQDFTADFHFREFPLDFSDLVPSNNNNGEKKEQLEEHALVDLKLAL</sequence>
<comment type="caution">
    <text evidence="1">The sequence shown here is derived from an EMBL/GenBank/DDBJ whole genome shotgun (WGS) entry which is preliminary data.</text>
</comment>
<dbReference type="Proteomes" id="UP000265520">
    <property type="component" value="Unassembled WGS sequence"/>
</dbReference>
<accession>A0A392VKE2</accession>
<dbReference type="EMBL" id="LXQA011166240">
    <property type="protein sequence ID" value="MCI87451.1"/>
    <property type="molecule type" value="Genomic_DNA"/>
</dbReference>